<feature type="region of interest" description="Disordered" evidence="1">
    <location>
        <begin position="317"/>
        <end position="340"/>
    </location>
</feature>
<keyword evidence="2" id="KW-0472">Membrane</keyword>
<evidence type="ECO:0000313" key="4">
    <source>
        <dbReference type="Proteomes" id="UP001218218"/>
    </source>
</evidence>
<evidence type="ECO:0008006" key="5">
    <source>
        <dbReference type="Google" id="ProtNLM"/>
    </source>
</evidence>
<organism evidence="3 4">
    <name type="scientific">Mycena albidolilacea</name>
    <dbReference type="NCBI Taxonomy" id="1033008"/>
    <lineage>
        <taxon>Eukaryota</taxon>
        <taxon>Fungi</taxon>
        <taxon>Dikarya</taxon>
        <taxon>Basidiomycota</taxon>
        <taxon>Agaricomycotina</taxon>
        <taxon>Agaricomycetes</taxon>
        <taxon>Agaricomycetidae</taxon>
        <taxon>Agaricales</taxon>
        <taxon>Marasmiineae</taxon>
        <taxon>Mycenaceae</taxon>
        <taxon>Mycena</taxon>
    </lineage>
</organism>
<comment type="caution">
    <text evidence="3">The sequence shown here is derived from an EMBL/GenBank/DDBJ whole genome shotgun (WGS) entry which is preliminary data.</text>
</comment>
<keyword evidence="4" id="KW-1185">Reference proteome</keyword>
<dbReference type="EMBL" id="JARIHO010000050">
    <property type="protein sequence ID" value="KAJ7321544.1"/>
    <property type="molecule type" value="Genomic_DNA"/>
</dbReference>
<evidence type="ECO:0000256" key="1">
    <source>
        <dbReference type="SAM" id="MobiDB-lite"/>
    </source>
</evidence>
<protein>
    <recommendedName>
        <fullName evidence="5">Transmembrane protein</fullName>
    </recommendedName>
</protein>
<reference evidence="3" key="1">
    <citation type="submission" date="2023-03" db="EMBL/GenBank/DDBJ databases">
        <title>Massive genome expansion in bonnet fungi (Mycena s.s.) driven by repeated elements and novel gene families across ecological guilds.</title>
        <authorList>
            <consortium name="Lawrence Berkeley National Laboratory"/>
            <person name="Harder C.B."/>
            <person name="Miyauchi S."/>
            <person name="Viragh M."/>
            <person name="Kuo A."/>
            <person name="Thoen E."/>
            <person name="Andreopoulos B."/>
            <person name="Lu D."/>
            <person name="Skrede I."/>
            <person name="Drula E."/>
            <person name="Henrissat B."/>
            <person name="Morin E."/>
            <person name="Kohler A."/>
            <person name="Barry K."/>
            <person name="LaButti K."/>
            <person name="Morin E."/>
            <person name="Salamov A."/>
            <person name="Lipzen A."/>
            <person name="Mereny Z."/>
            <person name="Hegedus B."/>
            <person name="Baldrian P."/>
            <person name="Stursova M."/>
            <person name="Weitz H."/>
            <person name="Taylor A."/>
            <person name="Grigoriev I.V."/>
            <person name="Nagy L.G."/>
            <person name="Martin F."/>
            <person name="Kauserud H."/>
        </authorList>
    </citation>
    <scope>NUCLEOTIDE SEQUENCE</scope>
    <source>
        <strain evidence="3">CBHHK002</strain>
    </source>
</reference>
<feature type="transmembrane region" description="Helical" evidence="2">
    <location>
        <begin position="30"/>
        <end position="51"/>
    </location>
</feature>
<proteinExistence type="predicted"/>
<dbReference type="Pfam" id="PF14494">
    <property type="entry name" value="DUF4436"/>
    <property type="match status" value="1"/>
</dbReference>
<keyword evidence="2" id="KW-0812">Transmembrane</keyword>
<evidence type="ECO:0000256" key="2">
    <source>
        <dbReference type="SAM" id="Phobius"/>
    </source>
</evidence>
<keyword evidence="2" id="KW-1133">Transmembrane helix</keyword>
<sequence length="340" mass="36783">MDLTTTSKAPRKTWIRKIEAWIPDLERHLLWYYFALCVSLSAVCWGASYGISKRLVLNDISLVANFLDVDATARTVTVDFLPLPVHCSSPEMVVNIFVDPFSVFRTTWKLTGKGSTGPQTRSLQAYPHDRNFATTLDVGNSINNEEGVLLQFTVARSAAVVGLVYVIVVANWIATIAFMWITVAAFMWDTKIVAEMLALPIGALFAFTSIRANFPGAPTGFGAVVDYYGILPNIVLITLFGVILLLGVLYRRVQSMRAESMNKEKSSSIPTRPDQHSGMNQAVGELSQTVGGLNQTVGELKTIVAGIASTVNAMSLQTREPPAADQGGGGPVESPAPRGG</sequence>
<evidence type="ECO:0000313" key="3">
    <source>
        <dbReference type="EMBL" id="KAJ7321544.1"/>
    </source>
</evidence>
<gene>
    <name evidence="3" type="ORF">DFH08DRAFT_818406</name>
</gene>
<feature type="transmembrane region" description="Helical" evidence="2">
    <location>
        <begin position="192"/>
        <end position="210"/>
    </location>
</feature>
<dbReference type="Proteomes" id="UP001218218">
    <property type="component" value="Unassembled WGS sequence"/>
</dbReference>
<dbReference type="InterPro" id="IPR027948">
    <property type="entry name" value="DUF4436"/>
</dbReference>
<dbReference type="AlphaFoldDB" id="A0AAD6ZGK8"/>
<feature type="transmembrane region" description="Helical" evidence="2">
    <location>
        <begin position="230"/>
        <end position="250"/>
    </location>
</feature>
<accession>A0AAD6ZGK8</accession>
<feature type="transmembrane region" description="Helical" evidence="2">
    <location>
        <begin position="158"/>
        <end position="180"/>
    </location>
</feature>
<name>A0AAD6ZGK8_9AGAR</name>